<feature type="domain" description="DUF7796" evidence="1">
    <location>
        <begin position="11"/>
        <end position="85"/>
    </location>
</feature>
<dbReference type="EMBL" id="CAJOBQ010003276">
    <property type="protein sequence ID" value="CAF4600692.1"/>
    <property type="molecule type" value="Genomic_DNA"/>
</dbReference>
<dbReference type="EMBL" id="CAJNYU010003207">
    <property type="protein sequence ID" value="CAF3648193.1"/>
    <property type="molecule type" value="Genomic_DNA"/>
</dbReference>
<proteinExistence type="predicted"/>
<protein>
    <recommendedName>
        <fullName evidence="1">DUF7796 domain-containing protein</fullName>
    </recommendedName>
</protein>
<comment type="caution">
    <text evidence="2">The sequence shown here is derived from an EMBL/GenBank/DDBJ whole genome shotgun (WGS) entry which is preliminary data.</text>
</comment>
<organism evidence="2 4">
    <name type="scientific">Rotaria socialis</name>
    <dbReference type="NCBI Taxonomy" id="392032"/>
    <lineage>
        <taxon>Eukaryota</taxon>
        <taxon>Metazoa</taxon>
        <taxon>Spiralia</taxon>
        <taxon>Gnathifera</taxon>
        <taxon>Rotifera</taxon>
        <taxon>Eurotatoria</taxon>
        <taxon>Bdelloidea</taxon>
        <taxon>Philodinida</taxon>
        <taxon>Philodinidae</taxon>
        <taxon>Rotaria</taxon>
    </lineage>
</organism>
<evidence type="ECO:0000313" key="3">
    <source>
        <dbReference type="EMBL" id="CAF4600692.1"/>
    </source>
</evidence>
<sequence>MPYYQQVWALSECFALVKEYEKKLNIRFEFLIRARPHSVLALVNQTLEPLNNLTIAIPDQHNFGGYNDRFAIGSMSMMGKYMSRWHNFSACYIKNIHAESFLKLFLDRFHSNVTLIKRLTYEHLPHGFGHCH</sequence>
<dbReference type="InterPro" id="IPR056698">
    <property type="entry name" value="DUF7796"/>
</dbReference>
<dbReference type="AlphaFoldDB" id="A0A818QX09"/>
<reference evidence="2" key="1">
    <citation type="submission" date="2021-02" db="EMBL/GenBank/DDBJ databases">
        <authorList>
            <person name="Nowell W R."/>
        </authorList>
    </citation>
    <scope>NUCLEOTIDE SEQUENCE</scope>
</reference>
<evidence type="ECO:0000313" key="2">
    <source>
        <dbReference type="EMBL" id="CAF3648193.1"/>
    </source>
</evidence>
<name>A0A818QX09_9BILA</name>
<gene>
    <name evidence="2" type="ORF">FME351_LOCUS24344</name>
    <name evidence="3" type="ORF">TSG867_LOCUS27803</name>
</gene>
<dbReference type="Proteomes" id="UP000663862">
    <property type="component" value="Unassembled WGS sequence"/>
</dbReference>
<evidence type="ECO:0000259" key="1">
    <source>
        <dbReference type="Pfam" id="PF25072"/>
    </source>
</evidence>
<accession>A0A818QX09</accession>
<dbReference type="Proteomes" id="UP000663869">
    <property type="component" value="Unassembled WGS sequence"/>
</dbReference>
<evidence type="ECO:0000313" key="4">
    <source>
        <dbReference type="Proteomes" id="UP000663869"/>
    </source>
</evidence>
<dbReference type="Pfam" id="PF25072">
    <property type="entry name" value="DUF7796"/>
    <property type="match status" value="1"/>
</dbReference>